<reference evidence="3" key="1">
    <citation type="submission" date="2017-02" db="EMBL/GenBank/DDBJ databases">
        <authorList>
            <person name="Varghese N."/>
            <person name="Submissions S."/>
        </authorList>
    </citation>
    <scope>NUCLEOTIDE SEQUENCE [LARGE SCALE GENOMIC DNA]</scope>
    <source>
        <strain evidence="3">DSM 22270</strain>
    </source>
</reference>
<dbReference type="PANTHER" id="PTHR42685:SF22">
    <property type="entry name" value="CONDITIONED MEDIUM FACTOR RECEPTOR 1"/>
    <property type="match status" value="1"/>
</dbReference>
<evidence type="ECO:0000313" key="2">
    <source>
        <dbReference type="EMBL" id="SKB75027.1"/>
    </source>
</evidence>
<dbReference type="RefSeq" id="WP_082214432.1">
    <property type="nucleotide sequence ID" value="NZ_FUZA01000002.1"/>
</dbReference>
<feature type="domain" description="FAD-binding" evidence="1">
    <location>
        <begin position="9"/>
        <end position="128"/>
    </location>
</feature>
<proteinExistence type="predicted"/>
<dbReference type="Gene3D" id="3.50.50.60">
    <property type="entry name" value="FAD/NAD(P)-binding domain"/>
    <property type="match status" value="1"/>
</dbReference>
<dbReference type="GO" id="GO:0071949">
    <property type="term" value="F:FAD binding"/>
    <property type="evidence" value="ECO:0007669"/>
    <property type="project" value="InterPro"/>
</dbReference>
<dbReference type="PANTHER" id="PTHR42685">
    <property type="entry name" value="GERANYLGERANYL DIPHOSPHATE REDUCTASE"/>
    <property type="match status" value="1"/>
</dbReference>
<sequence>METQAKTYDCGIIGGGLAGLCLAIQLADRGISVILFEKNQFPFHKVCGEYISMESWDFIKSLGLDLESLCLPIINKLGISSEKGFLLEHSLQMGGFGISRFSLDHALSQIASAKGVHILEHCRVNGLQNNDRDGFEVKSALGNFHVNILCGSYGKYTPQFLPHGMPHGMPHGVPHETPGDGSENTNYIGVKYHIKTDLAPNRIELHNFKDGYCGVSKVDQDWHCLCYLTTSRNLLENGKDIQAMEANVLHRNPFLKHYFTRAEFVNPKPLVISNVHFSKKQTQTEGVFLLGDAAGSITPLCGNGMSMGMRASKILAGELIGYFQKKQTKEAVAARYKKAWDNAFGRRITAGYYLQGLFGKRITTDLALRTLDKFPALTNKLVSLTHGDRF</sequence>
<keyword evidence="3" id="KW-1185">Reference proteome</keyword>
<dbReference type="InterPro" id="IPR002938">
    <property type="entry name" value="FAD-bd"/>
</dbReference>
<accession>A0A1T5DTB4</accession>
<dbReference type="EMBL" id="FUZA01000002">
    <property type="protein sequence ID" value="SKB75027.1"/>
    <property type="molecule type" value="Genomic_DNA"/>
</dbReference>
<dbReference type="InterPro" id="IPR036188">
    <property type="entry name" value="FAD/NAD-bd_sf"/>
</dbReference>
<dbReference type="InterPro" id="IPR050407">
    <property type="entry name" value="Geranylgeranyl_reductase"/>
</dbReference>
<organism evidence="2 3">
    <name type="scientific">Dyadobacter psychrophilus</name>
    <dbReference type="NCBI Taxonomy" id="651661"/>
    <lineage>
        <taxon>Bacteria</taxon>
        <taxon>Pseudomonadati</taxon>
        <taxon>Bacteroidota</taxon>
        <taxon>Cytophagia</taxon>
        <taxon>Cytophagales</taxon>
        <taxon>Spirosomataceae</taxon>
        <taxon>Dyadobacter</taxon>
    </lineage>
</organism>
<dbReference type="Proteomes" id="UP000190897">
    <property type="component" value="Unassembled WGS sequence"/>
</dbReference>
<evidence type="ECO:0000313" key="3">
    <source>
        <dbReference type="Proteomes" id="UP000190897"/>
    </source>
</evidence>
<evidence type="ECO:0000259" key="1">
    <source>
        <dbReference type="Pfam" id="PF01494"/>
    </source>
</evidence>
<dbReference type="OrthoDB" id="1142316at2"/>
<dbReference type="AlphaFoldDB" id="A0A1T5DTB4"/>
<gene>
    <name evidence="2" type="ORF">SAMN05660293_01897</name>
</gene>
<name>A0A1T5DTB4_9BACT</name>
<dbReference type="Pfam" id="PF01494">
    <property type="entry name" value="FAD_binding_3"/>
    <property type="match status" value="1"/>
</dbReference>
<dbReference type="PRINTS" id="PR00420">
    <property type="entry name" value="RNGMNOXGNASE"/>
</dbReference>
<dbReference type="STRING" id="651661.SAMN05660293_01897"/>
<dbReference type="SUPFAM" id="SSF51905">
    <property type="entry name" value="FAD/NAD(P)-binding domain"/>
    <property type="match status" value="1"/>
</dbReference>
<protein>
    <submittedName>
        <fullName evidence="2">Dehydrogenase (Flavoprotein)</fullName>
    </submittedName>
</protein>